<dbReference type="InterPro" id="IPR011766">
    <property type="entry name" value="TPP_enzyme_TPP-bd"/>
</dbReference>
<evidence type="ECO:0000256" key="3">
    <source>
        <dbReference type="RuleBase" id="RU362132"/>
    </source>
</evidence>
<evidence type="ECO:0000313" key="8">
    <source>
        <dbReference type="Proteomes" id="UP000309676"/>
    </source>
</evidence>
<feature type="domain" description="Thiamine pyrophosphate enzyme N-terminal TPP-binding" evidence="6">
    <location>
        <begin position="30"/>
        <end position="144"/>
    </location>
</feature>
<evidence type="ECO:0000259" key="5">
    <source>
        <dbReference type="Pfam" id="PF02775"/>
    </source>
</evidence>
<dbReference type="AlphaFoldDB" id="A0A5R9GIV6"/>
<evidence type="ECO:0000259" key="6">
    <source>
        <dbReference type="Pfam" id="PF02776"/>
    </source>
</evidence>
<dbReference type="Pfam" id="PF00205">
    <property type="entry name" value="TPP_enzyme_M"/>
    <property type="match status" value="1"/>
</dbReference>
<dbReference type="PANTHER" id="PTHR42981:SF2">
    <property type="entry name" value="PYRUVATE DEHYDROGENASE [UBIQUINONE]"/>
    <property type="match status" value="1"/>
</dbReference>
<feature type="domain" description="Thiamine pyrophosphate enzyme central" evidence="4">
    <location>
        <begin position="217"/>
        <end position="341"/>
    </location>
</feature>
<gene>
    <name evidence="7" type="ORF">FE782_02695</name>
</gene>
<dbReference type="InterPro" id="IPR029035">
    <property type="entry name" value="DHS-like_NAD/FAD-binding_dom"/>
</dbReference>
<dbReference type="SUPFAM" id="SSF52467">
    <property type="entry name" value="DHS-like NAD/FAD-binding domain"/>
    <property type="match status" value="1"/>
</dbReference>
<evidence type="ECO:0000259" key="4">
    <source>
        <dbReference type="Pfam" id="PF00205"/>
    </source>
</evidence>
<dbReference type="SUPFAM" id="SSF52518">
    <property type="entry name" value="Thiamin diphosphate-binding fold (THDP-binding)"/>
    <property type="match status" value="2"/>
</dbReference>
<dbReference type="GO" id="GO:0030976">
    <property type="term" value="F:thiamine pyrophosphate binding"/>
    <property type="evidence" value="ECO:0007669"/>
    <property type="project" value="InterPro"/>
</dbReference>
<dbReference type="OrthoDB" id="4494979at2"/>
<comment type="similarity">
    <text evidence="1 3">Belongs to the TPP enzyme family.</text>
</comment>
<sequence>MAPTLLERTIDRLQNEPVNADAKKPDAGLTVGRFLLEQLSAWGVERIYGVLGDANLFFLDDIAKHGKIQYVPFLDENAAALAAAAEAKLTGRVGVVLGTCGPGLTNMMNGLADAYADHAGVLAITGQVDEAKIGTSAKQYLQQQLTVAPFAAFSELLAHPDALPEMLQRCLTLSSVRGAVTHLSVPKKMFLEPVKGAPLPYTAHLHQPLLAPAEDVEATFRLIAEAERPMLLLGRGVEGVERETLALAEALGAAVATTLPAKHVFPNGHNLFVGGFGLAGSEAASVAMAESDLVVVCGATWWPDEYTPPTARVVQIDAIRENIGIGHGIVRGLVGDLADIMPRFAGFAKTLARDEKRMAAWQRRVTDLRMDWMKRLEAEADQTGTPMTPPRIMKLLSEAIPPEAIVALDTGDHSLWWGRAFENRGQRLLVSGTLRTLGFALPAAIAAGLASSGRPIVAVAGDGGVQQTLIEFKTAAKLGLPIALVVLNNGSYAIEYNRMRLAGLDASQAKLDNPDFSAIATACGGFGMRADDEAAFRAALATAFDPTRVGTPLLIDVATEPTVLPHTKL</sequence>
<dbReference type="PANTHER" id="PTHR42981">
    <property type="entry name" value="PYRUVATE DEHYDROGENASE [UBIQUINONE]"/>
    <property type="match status" value="1"/>
</dbReference>
<keyword evidence="8" id="KW-1185">Reference proteome</keyword>
<keyword evidence="2 3" id="KW-0786">Thiamine pyrophosphate</keyword>
<dbReference type="InterPro" id="IPR047211">
    <property type="entry name" value="POXB-like"/>
</dbReference>
<proteinExistence type="inferred from homology"/>
<evidence type="ECO:0000313" key="7">
    <source>
        <dbReference type="EMBL" id="TLS54270.1"/>
    </source>
</evidence>
<dbReference type="EMBL" id="VCIW01000001">
    <property type="protein sequence ID" value="TLS54270.1"/>
    <property type="molecule type" value="Genomic_DNA"/>
</dbReference>
<comment type="caution">
    <text evidence="7">The sequence shown here is derived from an EMBL/GenBank/DDBJ whole genome shotgun (WGS) entry which is preliminary data.</text>
</comment>
<dbReference type="Pfam" id="PF02776">
    <property type="entry name" value="TPP_enzyme_N"/>
    <property type="match status" value="1"/>
</dbReference>
<dbReference type="GO" id="GO:0003824">
    <property type="term" value="F:catalytic activity"/>
    <property type="evidence" value="ECO:0007669"/>
    <property type="project" value="InterPro"/>
</dbReference>
<dbReference type="InterPro" id="IPR012001">
    <property type="entry name" value="Thiamin_PyroP_enz_TPP-bd_dom"/>
</dbReference>
<evidence type="ECO:0000256" key="2">
    <source>
        <dbReference type="ARBA" id="ARBA00023052"/>
    </source>
</evidence>
<dbReference type="RefSeq" id="WP_138192222.1">
    <property type="nucleotide sequence ID" value="NZ_VCIW01000001.1"/>
</dbReference>
<dbReference type="Gene3D" id="3.40.50.970">
    <property type="match status" value="2"/>
</dbReference>
<feature type="domain" description="Thiamine pyrophosphate enzyme TPP-binding" evidence="5">
    <location>
        <begin position="409"/>
        <end position="557"/>
    </location>
</feature>
<dbReference type="InterPro" id="IPR029061">
    <property type="entry name" value="THDP-binding"/>
</dbReference>
<protein>
    <submittedName>
        <fullName evidence="7">Thiamine pyrophosphate-binding protein</fullName>
    </submittedName>
</protein>
<organism evidence="7 8">
    <name type="scientific">Paenibacillus antri</name>
    <dbReference type="NCBI Taxonomy" id="2582848"/>
    <lineage>
        <taxon>Bacteria</taxon>
        <taxon>Bacillati</taxon>
        <taxon>Bacillota</taxon>
        <taxon>Bacilli</taxon>
        <taxon>Bacillales</taxon>
        <taxon>Paenibacillaceae</taxon>
        <taxon>Paenibacillus</taxon>
    </lineage>
</organism>
<dbReference type="Proteomes" id="UP000309676">
    <property type="component" value="Unassembled WGS sequence"/>
</dbReference>
<dbReference type="Pfam" id="PF02775">
    <property type="entry name" value="TPP_enzyme_C"/>
    <property type="match status" value="1"/>
</dbReference>
<reference evidence="7 8" key="1">
    <citation type="submission" date="2019-05" db="EMBL/GenBank/DDBJ databases">
        <authorList>
            <person name="Narsing Rao M.P."/>
            <person name="Li W.J."/>
        </authorList>
    </citation>
    <scope>NUCLEOTIDE SEQUENCE [LARGE SCALE GENOMIC DNA]</scope>
    <source>
        <strain evidence="7 8">SYSU_K30003</strain>
    </source>
</reference>
<dbReference type="Gene3D" id="3.40.50.1220">
    <property type="entry name" value="TPP-binding domain"/>
    <property type="match status" value="1"/>
</dbReference>
<evidence type="ECO:0000256" key="1">
    <source>
        <dbReference type="ARBA" id="ARBA00007812"/>
    </source>
</evidence>
<dbReference type="InterPro" id="IPR012000">
    <property type="entry name" value="Thiamin_PyroP_enz_cen_dom"/>
</dbReference>
<dbReference type="GO" id="GO:0000287">
    <property type="term" value="F:magnesium ion binding"/>
    <property type="evidence" value="ECO:0007669"/>
    <property type="project" value="InterPro"/>
</dbReference>
<name>A0A5R9GIV6_9BACL</name>
<accession>A0A5R9GIV6</accession>